<dbReference type="EMBL" id="CP058910">
    <property type="protein sequence ID" value="QLH76869.1"/>
    <property type="molecule type" value="Genomic_DNA"/>
</dbReference>
<evidence type="ECO:0000256" key="1">
    <source>
        <dbReference type="SAM" id="Phobius"/>
    </source>
</evidence>
<dbReference type="AlphaFoldDB" id="A0A7D5T4D7"/>
<gene>
    <name evidence="2" type="ORF">HZS55_05925</name>
</gene>
<dbReference type="OrthoDB" id="383209at2157"/>
<keyword evidence="3" id="KW-1185">Reference proteome</keyword>
<protein>
    <recommendedName>
        <fullName evidence="4">DUF2206 domain-containing protein</fullName>
    </recommendedName>
</protein>
<feature type="transmembrane region" description="Helical" evidence="1">
    <location>
        <begin position="213"/>
        <end position="230"/>
    </location>
</feature>
<evidence type="ECO:0008006" key="4">
    <source>
        <dbReference type="Google" id="ProtNLM"/>
    </source>
</evidence>
<dbReference type="RefSeq" id="WP_179910803.1">
    <property type="nucleotide sequence ID" value="NZ_CP058910.1"/>
</dbReference>
<sequence length="572" mass="62631">MDAAQKRDFTVTAVLFSVAIISIRSQVSSVTVGAILGLVFVSLWTGRTAILAVLAATLVFLYPGSQAGWIYRRGSHVGVHVTQQILVSGWPLPALDIARGFPETPLVHFHAIAVHLVTGLRVKPSTQPHILATWLLPLWYVSVTLLACGITVRQYKQTHALSTALPRVSYLLIPVVLWIPLYNTKTGFTRQSMGIALFAIAVYVLFRLYKRASYRFVGLSLFLLFSLISAHHLTSFILNVLVAVVVAGVILQRRSRVDLPGRQLTGSTVLVLYLTTVLLFLAWQFVFTEGGSLFTRLLATVVISGGKLGKIVTFILGESVQQQSALPLIKRGLFIRFQSFFGLWIYQGLLAFGCLALAVVLYRRRILTDDWASISVLSGVIIGTGAALSWVTGIGGINRIMTFFVLVSGWLAPAGVSLVAKRMGESSVTPTRIFVFVMAVLGLCLVPPYVVGFGEPRYEQGETDQRFPAQYFASGEFVANHVTESTGVIGDENAEHVLISTAGRQAGNSPYPIVNGTVPPNSVLLLFDYNDQLFFGSHFSTGRYAISMDEMVRPIQTNQSQVYTNGRVDINR</sequence>
<dbReference type="GeneID" id="56077382"/>
<evidence type="ECO:0000313" key="3">
    <source>
        <dbReference type="Proteomes" id="UP000509667"/>
    </source>
</evidence>
<proteinExistence type="predicted"/>
<feature type="transmembrane region" description="Helical" evidence="1">
    <location>
        <begin position="35"/>
        <end position="62"/>
    </location>
</feature>
<keyword evidence="1" id="KW-0472">Membrane</keyword>
<dbReference type="Proteomes" id="UP000509667">
    <property type="component" value="Chromosome"/>
</dbReference>
<accession>A0A7D5T4D7</accession>
<feature type="transmembrane region" description="Helical" evidence="1">
    <location>
        <begin position="134"/>
        <end position="152"/>
    </location>
</feature>
<keyword evidence="1" id="KW-0812">Transmembrane</keyword>
<feature type="transmembrane region" description="Helical" evidence="1">
    <location>
        <begin position="236"/>
        <end position="252"/>
    </location>
</feature>
<feature type="transmembrane region" description="Helical" evidence="1">
    <location>
        <begin position="343"/>
        <end position="362"/>
    </location>
</feature>
<feature type="transmembrane region" description="Helical" evidence="1">
    <location>
        <begin position="264"/>
        <end position="286"/>
    </location>
</feature>
<dbReference type="KEGG" id="hrr:HZS55_05925"/>
<organism evidence="2 3">
    <name type="scientific">Halosimplex rubrum</name>
    <dbReference type="NCBI Taxonomy" id="869889"/>
    <lineage>
        <taxon>Archaea</taxon>
        <taxon>Methanobacteriati</taxon>
        <taxon>Methanobacteriota</taxon>
        <taxon>Stenosarchaea group</taxon>
        <taxon>Halobacteria</taxon>
        <taxon>Halobacteriales</taxon>
        <taxon>Haloarculaceae</taxon>
        <taxon>Halosimplex</taxon>
    </lineage>
</organism>
<feature type="transmembrane region" description="Helical" evidence="1">
    <location>
        <begin position="188"/>
        <end position="206"/>
    </location>
</feature>
<feature type="transmembrane region" description="Helical" evidence="1">
    <location>
        <begin position="432"/>
        <end position="450"/>
    </location>
</feature>
<name>A0A7D5T4D7_9EURY</name>
<reference evidence="2 3" key="1">
    <citation type="submission" date="2020-07" db="EMBL/GenBank/DDBJ databases">
        <title>Halosimplex pelagicum sp. nov. and Halosimplex rubrum sp. nov., isolated from salted brown alga Laminaria, and emended description of the genus Halosimplex.</title>
        <authorList>
            <person name="Cui H."/>
        </authorList>
    </citation>
    <scope>NUCLEOTIDE SEQUENCE [LARGE SCALE GENOMIC DNA]</scope>
    <source>
        <strain evidence="2 3">R27</strain>
    </source>
</reference>
<keyword evidence="1" id="KW-1133">Transmembrane helix</keyword>
<feature type="transmembrane region" description="Helical" evidence="1">
    <location>
        <begin position="164"/>
        <end position="182"/>
    </location>
</feature>
<feature type="transmembrane region" description="Helical" evidence="1">
    <location>
        <begin position="400"/>
        <end position="420"/>
    </location>
</feature>
<feature type="transmembrane region" description="Helical" evidence="1">
    <location>
        <begin position="374"/>
        <end position="394"/>
    </location>
</feature>
<evidence type="ECO:0000313" key="2">
    <source>
        <dbReference type="EMBL" id="QLH76869.1"/>
    </source>
</evidence>